<dbReference type="InterPro" id="IPR029063">
    <property type="entry name" value="SAM-dependent_MTases_sf"/>
</dbReference>
<dbReference type="SUPFAM" id="SSF53335">
    <property type="entry name" value="S-adenosyl-L-methionine-dependent methyltransferases"/>
    <property type="match status" value="1"/>
</dbReference>
<evidence type="ECO:0008006" key="3">
    <source>
        <dbReference type="Google" id="ProtNLM"/>
    </source>
</evidence>
<protein>
    <recommendedName>
        <fullName evidence="3">Methyltransferase type 11 domain-containing protein</fullName>
    </recommendedName>
</protein>
<feature type="transmembrane region" description="Helical" evidence="1">
    <location>
        <begin position="28"/>
        <end position="47"/>
    </location>
</feature>
<dbReference type="Gene3D" id="3.40.50.150">
    <property type="entry name" value="Vaccinia Virus protein VP39"/>
    <property type="match status" value="1"/>
</dbReference>
<sequence>ISNFVLEHVEDDFDVISKCDELIKRGGIQIHILPSFWSLFLYLWHGYRQYNPKRLKKLFSYRDFEVFRLGGFFSFKLHLFFITIPVLIFHNDKLRNKSFCPGLVRMSSKLDKVLTFLSTFYVVVVKN</sequence>
<gene>
    <name evidence="2" type="ORF">S06H3_48821</name>
</gene>
<keyword evidence="1" id="KW-0472">Membrane</keyword>
<keyword evidence="1" id="KW-1133">Transmembrane helix</keyword>
<reference evidence="2" key="1">
    <citation type="journal article" date="2014" name="Front. Microbiol.">
        <title>High frequency of phylogenetically diverse reductive dehalogenase-homologous genes in deep subseafloor sedimentary metagenomes.</title>
        <authorList>
            <person name="Kawai M."/>
            <person name="Futagami T."/>
            <person name="Toyoda A."/>
            <person name="Takaki Y."/>
            <person name="Nishi S."/>
            <person name="Hori S."/>
            <person name="Arai W."/>
            <person name="Tsubouchi T."/>
            <person name="Morono Y."/>
            <person name="Uchiyama I."/>
            <person name="Ito T."/>
            <person name="Fujiyama A."/>
            <person name="Inagaki F."/>
            <person name="Takami H."/>
        </authorList>
    </citation>
    <scope>NUCLEOTIDE SEQUENCE</scope>
    <source>
        <strain evidence="2">Expedition CK06-06</strain>
    </source>
</reference>
<dbReference type="EMBL" id="BARV01030773">
    <property type="protein sequence ID" value="GAI44862.1"/>
    <property type="molecule type" value="Genomic_DNA"/>
</dbReference>
<accession>X1NLG6</accession>
<keyword evidence="1" id="KW-0812">Transmembrane</keyword>
<name>X1NLG6_9ZZZZ</name>
<evidence type="ECO:0000313" key="2">
    <source>
        <dbReference type="EMBL" id="GAI44862.1"/>
    </source>
</evidence>
<feature type="non-terminal residue" evidence="2">
    <location>
        <position position="1"/>
    </location>
</feature>
<feature type="transmembrane region" description="Helical" evidence="1">
    <location>
        <begin position="67"/>
        <end position="89"/>
    </location>
</feature>
<evidence type="ECO:0000256" key="1">
    <source>
        <dbReference type="SAM" id="Phobius"/>
    </source>
</evidence>
<organism evidence="2">
    <name type="scientific">marine sediment metagenome</name>
    <dbReference type="NCBI Taxonomy" id="412755"/>
    <lineage>
        <taxon>unclassified sequences</taxon>
        <taxon>metagenomes</taxon>
        <taxon>ecological metagenomes</taxon>
    </lineage>
</organism>
<proteinExistence type="predicted"/>
<comment type="caution">
    <text evidence="2">The sequence shown here is derived from an EMBL/GenBank/DDBJ whole genome shotgun (WGS) entry which is preliminary data.</text>
</comment>
<dbReference type="AlphaFoldDB" id="X1NLG6"/>